<dbReference type="GO" id="GO:0016020">
    <property type="term" value="C:membrane"/>
    <property type="evidence" value="ECO:0007669"/>
    <property type="project" value="InterPro"/>
</dbReference>
<evidence type="ECO:0000256" key="3">
    <source>
        <dbReference type="ARBA" id="ARBA00022692"/>
    </source>
</evidence>
<reference evidence="6 7" key="1">
    <citation type="submission" date="2017-08" db="EMBL/GenBank/DDBJ databases">
        <title>Infants hospitalized years apart are colonized by the same room-sourced microbial strains.</title>
        <authorList>
            <person name="Brooks B."/>
            <person name="Olm M.R."/>
            <person name="Firek B.A."/>
            <person name="Baker R."/>
            <person name="Thomas B.C."/>
            <person name="Morowitz M.J."/>
            <person name="Banfield J.F."/>
        </authorList>
    </citation>
    <scope>NUCLEOTIDE SEQUENCE [LARGE SCALE GENOMIC DNA]</scope>
    <source>
        <strain evidence="6">S2_005_003_R2_41</strain>
    </source>
</reference>
<sequence>MTQSLLTIVLFVCLIAAAPLVIRRLQQKRALPLGPSGPACRLVSALAVGPQQRIMTVEVGPEGARCWLVVGVTAQSISMLHSVAAPAGEHVQA</sequence>
<name>A0A2W5SJS6_VARPD</name>
<keyword evidence="6" id="KW-0969">Cilium</keyword>
<evidence type="ECO:0000313" key="7">
    <source>
        <dbReference type="Proteomes" id="UP000249135"/>
    </source>
</evidence>
<organism evidence="6 7">
    <name type="scientific">Variovorax paradoxus</name>
    <dbReference type="NCBI Taxonomy" id="34073"/>
    <lineage>
        <taxon>Bacteria</taxon>
        <taxon>Pseudomonadati</taxon>
        <taxon>Pseudomonadota</taxon>
        <taxon>Betaproteobacteria</taxon>
        <taxon>Burkholderiales</taxon>
        <taxon>Comamonadaceae</taxon>
        <taxon>Variovorax</taxon>
    </lineage>
</organism>
<keyword evidence="5" id="KW-0472">Membrane</keyword>
<dbReference type="InterPro" id="IPR022781">
    <property type="entry name" value="Flagellar_biosynth_FliO"/>
</dbReference>
<dbReference type="AlphaFoldDB" id="A0A2W5SJS6"/>
<protein>
    <submittedName>
        <fullName evidence="6">Flagellar biosynthesis protein FliO</fullName>
    </submittedName>
</protein>
<gene>
    <name evidence="6" type="ORF">DI563_10555</name>
</gene>
<keyword evidence="2" id="KW-1003">Cell membrane</keyword>
<evidence type="ECO:0000256" key="4">
    <source>
        <dbReference type="ARBA" id="ARBA00022989"/>
    </source>
</evidence>
<comment type="subcellular location">
    <subcellularLocation>
        <location evidence="1">Cell membrane</location>
    </subcellularLocation>
</comment>
<dbReference type="Proteomes" id="UP000249135">
    <property type="component" value="Unassembled WGS sequence"/>
</dbReference>
<evidence type="ECO:0000256" key="1">
    <source>
        <dbReference type="ARBA" id="ARBA00004236"/>
    </source>
</evidence>
<keyword evidence="4" id="KW-1133">Transmembrane helix</keyword>
<evidence type="ECO:0000256" key="2">
    <source>
        <dbReference type="ARBA" id="ARBA00022475"/>
    </source>
</evidence>
<evidence type="ECO:0000256" key="5">
    <source>
        <dbReference type="ARBA" id="ARBA00023136"/>
    </source>
</evidence>
<dbReference type="EMBL" id="QFPP01000102">
    <property type="protein sequence ID" value="PZQ75070.1"/>
    <property type="molecule type" value="Genomic_DNA"/>
</dbReference>
<dbReference type="Pfam" id="PF04347">
    <property type="entry name" value="FliO"/>
    <property type="match status" value="1"/>
</dbReference>
<dbReference type="GO" id="GO:0044781">
    <property type="term" value="P:bacterial-type flagellum organization"/>
    <property type="evidence" value="ECO:0007669"/>
    <property type="project" value="InterPro"/>
</dbReference>
<keyword evidence="6" id="KW-0966">Cell projection</keyword>
<accession>A0A2W5SJS6</accession>
<evidence type="ECO:0000313" key="6">
    <source>
        <dbReference type="EMBL" id="PZQ75070.1"/>
    </source>
</evidence>
<proteinExistence type="predicted"/>
<keyword evidence="6" id="KW-0282">Flagellum</keyword>
<keyword evidence="3" id="KW-0812">Transmembrane</keyword>
<comment type="caution">
    <text evidence="6">The sequence shown here is derived from an EMBL/GenBank/DDBJ whole genome shotgun (WGS) entry which is preliminary data.</text>
</comment>